<evidence type="ECO:0000313" key="2">
    <source>
        <dbReference type="Proteomes" id="UP000078540"/>
    </source>
</evidence>
<organism evidence="1 2">
    <name type="scientific">Atta colombica</name>
    <dbReference type="NCBI Taxonomy" id="520822"/>
    <lineage>
        <taxon>Eukaryota</taxon>
        <taxon>Metazoa</taxon>
        <taxon>Ecdysozoa</taxon>
        <taxon>Arthropoda</taxon>
        <taxon>Hexapoda</taxon>
        <taxon>Insecta</taxon>
        <taxon>Pterygota</taxon>
        <taxon>Neoptera</taxon>
        <taxon>Endopterygota</taxon>
        <taxon>Hymenoptera</taxon>
        <taxon>Apocrita</taxon>
        <taxon>Aculeata</taxon>
        <taxon>Formicoidea</taxon>
        <taxon>Formicidae</taxon>
        <taxon>Myrmicinae</taxon>
        <taxon>Atta</taxon>
    </lineage>
</organism>
<evidence type="ECO:0000313" key="1">
    <source>
        <dbReference type="EMBL" id="KYM79296.1"/>
    </source>
</evidence>
<protein>
    <submittedName>
        <fullName evidence="1">Uncharacterized protein</fullName>
    </submittedName>
</protein>
<dbReference type="EMBL" id="KQ976613">
    <property type="protein sequence ID" value="KYM79296.1"/>
    <property type="molecule type" value="Genomic_DNA"/>
</dbReference>
<sequence length="61" mass="6557">MGGPPRPIGGIPGGIPVNKSYPSFQLVVPSCLVVVHRLAYVVAHQDVFEVVPRPDLYCQVS</sequence>
<accession>A0A151I0N4</accession>
<keyword evidence="2" id="KW-1185">Reference proteome</keyword>
<dbReference type="AlphaFoldDB" id="A0A151I0N4"/>
<reference evidence="1 2" key="1">
    <citation type="submission" date="2015-09" db="EMBL/GenBank/DDBJ databases">
        <title>Atta colombica WGS genome.</title>
        <authorList>
            <person name="Nygaard S."/>
            <person name="Hu H."/>
            <person name="Boomsma J."/>
            <person name="Zhang G."/>
        </authorList>
    </citation>
    <scope>NUCLEOTIDE SEQUENCE [LARGE SCALE GENOMIC DNA]</scope>
    <source>
        <strain evidence="1">Treedump-2</strain>
        <tissue evidence="1">Whole body</tissue>
    </source>
</reference>
<proteinExistence type="predicted"/>
<dbReference type="Proteomes" id="UP000078540">
    <property type="component" value="Unassembled WGS sequence"/>
</dbReference>
<gene>
    <name evidence="1" type="ORF">ALC53_10278</name>
</gene>
<name>A0A151I0N4_9HYME</name>